<dbReference type="SUPFAM" id="SSF48498">
    <property type="entry name" value="Tetracyclin repressor-like, C-terminal domain"/>
    <property type="match status" value="1"/>
</dbReference>
<reference evidence="1 2" key="1">
    <citation type="submission" date="2024-06" db="EMBL/GenBank/DDBJ databases">
        <title>The Natural Products Discovery Center: Release of the First 8490 Sequenced Strains for Exploring Actinobacteria Biosynthetic Diversity.</title>
        <authorList>
            <person name="Kalkreuter E."/>
            <person name="Kautsar S.A."/>
            <person name="Yang D."/>
            <person name="Bader C.D."/>
            <person name="Teijaro C.N."/>
            <person name="Fluegel L."/>
            <person name="Davis C.M."/>
            <person name="Simpson J.R."/>
            <person name="Lauterbach L."/>
            <person name="Steele A.D."/>
            <person name="Gui C."/>
            <person name="Meng S."/>
            <person name="Li G."/>
            <person name="Viehrig K."/>
            <person name="Ye F."/>
            <person name="Su P."/>
            <person name="Kiefer A.F."/>
            <person name="Nichols A."/>
            <person name="Cepeda A.J."/>
            <person name="Yan W."/>
            <person name="Fan B."/>
            <person name="Jiang Y."/>
            <person name="Adhikari A."/>
            <person name="Zheng C.-J."/>
            <person name="Schuster L."/>
            <person name="Cowan T.M."/>
            <person name="Smanski M.J."/>
            <person name="Chevrette M.G."/>
            <person name="De Carvalho L.P.S."/>
            <person name="Shen B."/>
        </authorList>
    </citation>
    <scope>NUCLEOTIDE SEQUENCE [LARGE SCALE GENOMIC DNA]</scope>
    <source>
        <strain evidence="1 2">NPDC050100</strain>
    </source>
</reference>
<dbReference type="Proteomes" id="UP001551675">
    <property type="component" value="Unassembled WGS sequence"/>
</dbReference>
<dbReference type="Gene3D" id="1.10.357.10">
    <property type="entry name" value="Tetracycline Repressor, domain 2"/>
    <property type="match status" value="1"/>
</dbReference>
<gene>
    <name evidence="1" type="ORF">AB0I59_26675</name>
</gene>
<evidence type="ECO:0008006" key="3">
    <source>
        <dbReference type="Google" id="ProtNLM"/>
    </source>
</evidence>
<evidence type="ECO:0000313" key="1">
    <source>
        <dbReference type="EMBL" id="MEV0972199.1"/>
    </source>
</evidence>
<dbReference type="InterPro" id="IPR036271">
    <property type="entry name" value="Tet_transcr_reg_TetR-rel_C_sf"/>
</dbReference>
<keyword evidence="2" id="KW-1185">Reference proteome</keyword>
<comment type="caution">
    <text evidence="1">The sequence shown here is derived from an EMBL/GenBank/DDBJ whole genome shotgun (WGS) entry which is preliminary data.</text>
</comment>
<evidence type="ECO:0000313" key="2">
    <source>
        <dbReference type="Proteomes" id="UP001551675"/>
    </source>
</evidence>
<proteinExistence type="predicted"/>
<accession>A0ABV3GKN6</accession>
<sequence length="55" mass="6103">MLDPQTYPALSAMMRHGLFRESEGWTEDADFLFGLNRLLDGIVALIARRAPQPGG</sequence>
<organism evidence="1 2">
    <name type="scientific">Microtetraspora glauca</name>
    <dbReference type="NCBI Taxonomy" id="1996"/>
    <lineage>
        <taxon>Bacteria</taxon>
        <taxon>Bacillati</taxon>
        <taxon>Actinomycetota</taxon>
        <taxon>Actinomycetes</taxon>
        <taxon>Streptosporangiales</taxon>
        <taxon>Streptosporangiaceae</taxon>
        <taxon>Microtetraspora</taxon>
    </lineage>
</organism>
<name>A0ABV3GKN6_MICGL</name>
<dbReference type="RefSeq" id="WP_358137089.1">
    <property type="nucleotide sequence ID" value="NZ_JBFALK010000015.1"/>
</dbReference>
<dbReference type="EMBL" id="JBFALK010000015">
    <property type="protein sequence ID" value="MEV0972199.1"/>
    <property type="molecule type" value="Genomic_DNA"/>
</dbReference>
<protein>
    <recommendedName>
        <fullName evidence="3">Tetracycline repressor TetR C-terminal domain-containing protein</fullName>
    </recommendedName>
</protein>